<name>A0AAW2ZR58_9EUKA</name>
<accession>A0AAW2ZR58</accession>
<feature type="region of interest" description="Disordered" evidence="7">
    <location>
        <begin position="1"/>
        <end position="24"/>
    </location>
</feature>
<dbReference type="Proteomes" id="UP001431209">
    <property type="component" value="Unassembled WGS sequence"/>
</dbReference>
<evidence type="ECO:0000256" key="6">
    <source>
        <dbReference type="SAM" id="Coils"/>
    </source>
</evidence>
<dbReference type="SMART" id="SM00755">
    <property type="entry name" value="Grip"/>
    <property type="match status" value="1"/>
</dbReference>
<feature type="coiled-coil region" evidence="6">
    <location>
        <begin position="459"/>
        <end position="503"/>
    </location>
</feature>
<gene>
    <name evidence="9" type="ORF">AKO1_000875</name>
</gene>
<reference evidence="9 10" key="1">
    <citation type="submission" date="2024-03" db="EMBL/GenBank/DDBJ databases">
        <title>The Acrasis kona genome and developmental transcriptomes reveal deep origins of eukaryotic multicellular pathways.</title>
        <authorList>
            <person name="Sheikh S."/>
            <person name="Fu C.-J."/>
            <person name="Brown M.W."/>
            <person name="Baldauf S.L."/>
        </authorList>
    </citation>
    <scope>NUCLEOTIDE SEQUENCE [LARGE SCALE GENOMIC DNA]</scope>
    <source>
        <strain evidence="9 10">ATCC MYA-3509</strain>
    </source>
</reference>
<keyword evidence="4 6" id="KW-0175">Coiled coil</keyword>
<proteinExistence type="predicted"/>
<evidence type="ECO:0000256" key="2">
    <source>
        <dbReference type="ARBA" id="ARBA00004496"/>
    </source>
</evidence>
<feature type="region of interest" description="Disordered" evidence="7">
    <location>
        <begin position="403"/>
        <end position="442"/>
    </location>
</feature>
<evidence type="ECO:0000256" key="7">
    <source>
        <dbReference type="SAM" id="MobiDB-lite"/>
    </source>
</evidence>
<comment type="subcellular location">
    <subcellularLocation>
        <location evidence="2">Cytoplasm</location>
    </subcellularLocation>
    <subcellularLocation>
        <location evidence="1">Endomembrane system</location>
        <topology evidence="1">Peripheral membrane protein</topology>
    </subcellularLocation>
</comment>
<keyword evidence="5" id="KW-0472">Membrane</keyword>
<dbReference type="EMBL" id="JAOPGA020001803">
    <property type="protein sequence ID" value="KAL0491453.1"/>
    <property type="molecule type" value="Genomic_DNA"/>
</dbReference>
<feature type="coiled-coil region" evidence="6">
    <location>
        <begin position="356"/>
        <end position="383"/>
    </location>
</feature>
<evidence type="ECO:0000259" key="8">
    <source>
        <dbReference type="PROSITE" id="PS50913"/>
    </source>
</evidence>
<evidence type="ECO:0000256" key="4">
    <source>
        <dbReference type="ARBA" id="ARBA00023054"/>
    </source>
</evidence>
<sequence>MDAMTKKREDALNDRMGKLSGSLSNITNTMQVMEKKKNEREKELLDKIKLLESKQPTPPVEHAGAEQDLQALLQQEKKIVQDKDLEIDSLKKKMDDWKVKVKQITTKDLQTIQQLKKQLKDKEDQVAALETQAAQQPAAAPVEAPLSQPITVLYHIDAIESIVLRDQDGSHRLMTIESFNRSLPTEQQPFALPDPLSNMSAELENVKTELNNNKEELRTYKARAHAALKKKGESETRIKQECEVKISQHQEELTRTKDELSDVLVRESQLQQQVQELVDVQDENVKMIQELDALQQQVQTLTESLTFSRESSSRVQSEYEQFKQQQLIQQQETSNNHDTIVHQLNAQNQKEIQVHRDRTRRMMDEKEREIAKLQLKITAMKKDHMAELEQVKLEHDSNIQQVMLVTSPPPPPQLPPPPPQPSPPPQPQPPSPSSQDESTQEMSMLMQLAQEQASRDHELMHYKKNIAQLKAQLQDSQGAAAALQQSQEQLKAQIKHLENLSQHNGGPNMEYLKNVLIKFLNTKDVIAKDKLFKVVSTMLDLTSKEQEVIRQQWQNNDNAGLFSSIFSSKPS</sequence>
<keyword evidence="3" id="KW-0963">Cytoplasm</keyword>
<organism evidence="9 10">
    <name type="scientific">Acrasis kona</name>
    <dbReference type="NCBI Taxonomy" id="1008807"/>
    <lineage>
        <taxon>Eukaryota</taxon>
        <taxon>Discoba</taxon>
        <taxon>Heterolobosea</taxon>
        <taxon>Tetramitia</taxon>
        <taxon>Eutetramitia</taxon>
        <taxon>Acrasidae</taxon>
        <taxon>Acrasis</taxon>
    </lineage>
</organism>
<evidence type="ECO:0000256" key="1">
    <source>
        <dbReference type="ARBA" id="ARBA00004184"/>
    </source>
</evidence>
<feature type="domain" description="GRIP" evidence="8">
    <location>
        <begin position="502"/>
        <end position="552"/>
    </location>
</feature>
<dbReference type="Pfam" id="PF01465">
    <property type="entry name" value="GRIP"/>
    <property type="match status" value="1"/>
</dbReference>
<evidence type="ECO:0000256" key="3">
    <source>
        <dbReference type="ARBA" id="ARBA00022490"/>
    </source>
</evidence>
<dbReference type="GO" id="GO:0005794">
    <property type="term" value="C:Golgi apparatus"/>
    <property type="evidence" value="ECO:0007669"/>
    <property type="project" value="TreeGrafter"/>
</dbReference>
<comment type="caution">
    <text evidence="9">The sequence shown here is derived from an EMBL/GenBank/DDBJ whole genome shotgun (WGS) entry which is preliminary data.</text>
</comment>
<feature type="coiled-coil region" evidence="6">
    <location>
        <begin position="196"/>
        <end position="304"/>
    </location>
</feature>
<protein>
    <recommendedName>
        <fullName evidence="8">GRIP domain-containing protein</fullName>
    </recommendedName>
</protein>
<keyword evidence="10" id="KW-1185">Reference proteome</keyword>
<dbReference type="AlphaFoldDB" id="A0AAW2ZR58"/>
<dbReference type="PANTHER" id="PTHR23157:SF25">
    <property type="entry name" value="GRIP AND COILED-COIL DOMAIN-CONTAINING PROTEIN 1"/>
    <property type="match status" value="1"/>
</dbReference>
<dbReference type="PROSITE" id="PS50913">
    <property type="entry name" value="GRIP"/>
    <property type="match status" value="1"/>
</dbReference>
<evidence type="ECO:0000256" key="5">
    <source>
        <dbReference type="ARBA" id="ARBA00023136"/>
    </source>
</evidence>
<dbReference type="InterPro" id="IPR000237">
    <property type="entry name" value="GRIP_dom"/>
</dbReference>
<feature type="compositionally biased region" description="Basic and acidic residues" evidence="7">
    <location>
        <begin position="1"/>
        <end position="17"/>
    </location>
</feature>
<evidence type="ECO:0000313" key="9">
    <source>
        <dbReference type="EMBL" id="KAL0491453.1"/>
    </source>
</evidence>
<dbReference type="PANTHER" id="PTHR23157">
    <property type="entry name" value="GRIP AND COILED-COIL DOMAIN-CONTAINING PROTEIN 1"/>
    <property type="match status" value="1"/>
</dbReference>
<feature type="compositionally biased region" description="Pro residues" evidence="7">
    <location>
        <begin position="407"/>
        <end position="432"/>
    </location>
</feature>
<evidence type="ECO:0000313" key="10">
    <source>
        <dbReference type="Proteomes" id="UP001431209"/>
    </source>
</evidence>
<dbReference type="InterPro" id="IPR051952">
    <property type="entry name" value="Golgi-autophagy_related"/>
</dbReference>